<sequence>MTIQNPSHILIVDDDLNHLKTLQTIVRSWGYKVSTADDGVKAVESVKEKPFALILMDVRMAQMSGIEALKQIKQYNPAIPILIMTAYSSVDSAVEALKSGAYDYLTKPLDFEVLKISLARALEHSGLKAENATLKSKMSADYELENIIGRSRPMKELVDMMAMVAPSEATVLITGESGTGKELIAKSIHHNSQRKDRPMVVVNCAALTETLLESELFGHEKGAFTGADKRREGRFKQADKGTIFLDEIGETSAAMQAKLLRVIQEREIQRVGGEETLSVDVRILAATNRNLEDEVKEGKFREDLFYRLNVVTLRIPPLRERQDDTPLLAQHFLEKYAKKNHKQVKGFSPLAMDMLLKYAWPGNVRELENVIERAVILLPDEHITEKELPVTITSSYAEKSEWVAPPPPVAANRPLDEVEKEAILATLEDSGGNKSETARRLGINRKTLHKKLKDYGID</sequence>
<dbReference type="AlphaFoldDB" id="A0A5K7YAW4"/>
<keyword evidence="7" id="KW-0805">Transcription regulation</keyword>
<keyword evidence="4" id="KW-0547">Nucleotide-binding</keyword>
<dbReference type="GO" id="GO:0005737">
    <property type="term" value="C:cytoplasm"/>
    <property type="evidence" value="ECO:0007669"/>
    <property type="project" value="UniProtKB-SubCell"/>
</dbReference>
<feature type="domain" description="Response regulatory" evidence="13">
    <location>
        <begin position="8"/>
        <end position="122"/>
    </location>
</feature>
<dbReference type="Pfam" id="PF25601">
    <property type="entry name" value="AAA_lid_14"/>
    <property type="match status" value="1"/>
</dbReference>
<evidence type="ECO:0000256" key="2">
    <source>
        <dbReference type="ARBA" id="ARBA00022490"/>
    </source>
</evidence>
<dbReference type="PROSITE" id="PS50045">
    <property type="entry name" value="SIGMA54_INTERACT_4"/>
    <property type="match status" value="1"/>
</dbReference>
<dbReference type="FunFam" id="3.40.50.300:FF:000006">
    <property type="entry name" value="DNA-binding transcriptional regulator NtrC"/>
    <property type="match status" value="1"/>
</dbReference>
<gene>
    <name evidence="14" type="ORF">DSCA_02280</name>
</gene>
<dbReference type="OrthoDB" id="9763792at2"/>
<dbReference type="PROSITE" id="PS00688">
    <property type="entry name" value="SIGMA54_INTERACT_3"/>
    <property type="match status" value="1"/>
</dbReference>
<dbReference type="FunFam" id="3.40.50.2300:FF:000018">
    <property type="entry name" value="DNA-binding transcriptional regulator NtrC"/>
    <property type="match status" value="1"/>
</dbReference>
<dbReference type="PANTHER" id="PTHR32071:SF117">
    <property type="entry name" value="PTS-DEPENDENT DIHYDROXYACETONE KINASE OPERON REGULATORY PROTEIN-RELATED"/>
    <property type="match status" value="1"/>
</dbReference>
<name>A0A5K7YAW4_9BACT</name>
<evidence type="ECO:0000256" key="11">
    <source>
        <dbReference type="PROSITE-ProRule" id="PRU00169"/>
    </source>
</evidence>
<dbReference type="InterPro" id="IPR025662">
    <property type="entry name" value="Sigma_54_int_dom_ATP-bd_1"/>
</dbReference>
<feature type="domain" description="Sigma-54 factor interaction" evidence="12">
    <location>
        <begin position="147"/>
        <end position="376"/>
    </location>
</feature>
<dbReference type="InterPro" id="IPR003593">
    <property type="entry name" value="AAA+_ATPase"/>
</dbReference>
<dbReference type="Gene3D" id="1.10.8.60">
    <property type="match status" value="1"/>
</dbReference>
<dbReference type="GO" id="GO:0000160">
    <property type="term" value="P:phosphorelay signal transduction system"/>
    <property type="evidence" value="ECO:0007669"/>
    <property type="project" value="UniProtKB-KW"/>
</dbReference>
<dbReference type="Gene3D" id="3.40.50.300">
    <property type="entry name" value="P-loop containing nucleotide triphosphate hydrolases"/>
    <property type="match status" value="1"/>
</dbReference>
<dbReference type="KEGG" id="dalk:DSCA_02280"/>
<keyword evidence="6" id="KW-0902">Two-component regulatory system</keyword>
<keyword evidence="15" id="KW-1185">Reference proteome</keyword>
<dbReference type="InterPro" id="IPR027417">
    <property type="entry name" value="P-loop_NTPase"/>
</dbReference>
<dbReference type="Pfam" id="PF00158">
    <property type="entry name" value="Sigma54_activat"/>
    <property type="match status" value="1"/>
</dbReference>
<evidence type="ECO:0000256" key="4">
    <source>
        <dbReference type="ARBA" id="ARBA00022741"/>
    </source>
</evidence>
<evidence type="ECO:0000313" key="14">
    <source>
        <dbReference type="EMBL" id="BBO66298.1"/>
    </source>
</evidence>
<dbReference type="SMART" id="SM00382">
    <property type="entry name" value="AAA"/>
    <property type="match status" value="1"/>
</dbReference>
<dbReference type="PROSITE" id="PS50110">
    <property type="entry name" value="RESPONSE_REGULATORY"/>
    <property type="match status" value="1"/>
</dbReference>
<dbReference type="GO" id="GO:0006355">
    <property type="term" value="P:regulation of DNA-templated transcription"/>
    <property type="evidence" value="ECO:0007669"/>
    <property type="project" value="InterPro"/>
</dbReference>
<dbReference type="PANTHER" id="PTHR32071">
    <property type="entry name" value="TRANSCRIPTIONAL REGULATORY PROTEIN"/>
    <property type="match status" value="1"/>
</dbReference>
<dbReference type="Pfam" id="PF00072">
    <property type="entry name" value="Response_reg"/>
    <property type="match status" value="1"/>
</dbReference>
<dbReference type="GO" id="GO:0043565">
    <property type="term" value="F:sequence-specific DNA binding"/>
    <property type="evidence" value="ECO:0007669"/>
    <property type="project" value="InterPro"/>
</dbReference>
<protein>
    <submittedName>
        <fullName evidence="14">Acetoacetate metabolism regulatory protein AtoC</fullName>
    </submittedName>
</protein>
<dbReference type="FunFam" id="1.10.8.60:FF:000014">
    <property type="entry name" value="DNA-binding transcriptional regulator NtrC"/>
    <property type="match status" value="1"/>
</dbReference>
<dbReference type="InterPro" id="IPR011006">
    <property type="entry name" value="CheY-like_superfamily"/>
</dbReference>
<accession>A0A5K7YAW4</accession>
<feature type="modified residue" description="4-aspartylphosphate" evidence="11">
    <location>
        <position position="57"/>
    </location>
</feature>
<dbReference type="SMART" id="SM00448">
    <property type="entry name" value="REC"/>
    <property type="match status" value="1"/>
</dbReference>
<reference evidence="14 15" key="1">
    <citation type="submission" date="2019-11" db="EMBL/GenBank/DDBJ databases">
        <title>Comparative genomics of hydrocarbon-degrading Desulfosarcina strains.</title>
        <authorList>
            <person name="Watanabe M."/>
            <person name="Kojima H."/>
            <person name="Fukui M."/>
        </authorList>
    </citation>
    <scope>NUCLEOTIDE SEQUENCE [LARGE SCALE GENOMIC DNA]</scope>
    <source>
        <strain evidence="14 15">PL12</strain>
    </source>
</reference>
<evidence type="ECO:0000256" key="7">
    <source>
        <dbReference type="ARBA" id="ARBA00023015"/>
    </source>
</evidence>
<evidence type="ECO:0000313" key="15">
    <source>
        <dbReference type="Proteomes" id="UP000427906"/>
    </source>
</evidence>
<dbReference type="SUPFAM" id="SSF52540">
    <property type="entry name" value="P-loop containing nucleoside triphosphate hydrolases"/>
    <property type="match status" value="1"/>
</dbReference>
<dbReference type="SUPFAM" id="SSF46689">
    <property type="entry name" value="Homeodomain-like"/>
    <property type="match status" value="1"/>
</dbReference>
<dbReference type="PROSITE" id="PS00675">
    <property type="entry name" value="SIGMA54_INTERACT_1"/>
    <property type="match status" value="1"/>
</dbReference>
<dbReference type="PRINTS" id="PR01590">
    <property type="entry name" value="HTHFIS"/>
</dbReference>
<dbReference type="Gene3D" id="1.10.10.60">
    <property type="entry name" value="Homeodomain-like"/>
    <property type="match status" value="1"/>
</dbReference>
<dbReference type="InterPro" id="IPR025943">
    <property type="entry name" value="Sigma_54_int_dom_ATP-bd_2"/>
</dbReference>
<dbReference type="InterPro" id="IPR002078">
    <property type="entry name" value="Sigma_54_int"/>
</dbReference>
<dbReference type="InterPro" id="IPR025944">
    <property type="entry name" value="Sigma_54_int_dom_CS"/>
</dbReference>
<evidence type="ECO:0000256" key="3">
    <source>
        <dbReference type="ARBA" id="ARBA00022553"/>
    </source>
</evidence>
<dbReference type="Gene3D" id="3.40.50.2300">
    <property type="match status" value="1"/>
</dbReference>
<evidence type="ECO:0000256" key="10">
    <source>
        <dbReference type="ARBA" id="ARBA00023163"/>
    </source>
</evidence>
<dbReference type="GO" id="GO:0005524">
    <property type="term" value="F:ATP binding"/>
    <property type="evidence" value="ECO:0007669"/>
    <property type="project" value="UniProtKB-KW"/>
</dbReference>
<dbReference type="Proteomes" id="UP000427906">
    <property type="component" value="Chromosome"/>
</dbReference>
<dbReference type="CDD" id="cd00009">
    <property type="entry name" value="AAA"/>
    <property type="match status" value="1"/>
</dbReference>
<evidence type="ECO:0000256" key="9">
    <source>
        <dbReference type="ARBA" id="ARBA00023159"/>
    </source>
</evidence>
<dbReference type="CDD" id="cd00156">
    <property type="entry name" value="REC"/>
    <property type="match status" value="1"/>
</dbReference>
<keyword evidence="8" id="KW-0238">DNA-binding</keyword>
<dbReference type="InterPro" id="IPR002197">
    <property type="entry name" value="HTH_Fis"/>
</dbReference>
<evidence type="ECO:0000256" key="6">
    <source>
        <dbReference type="ARBA" id="ARBA00023012"/>
    </source>
</evidence>
<dbReference type="InterPro" id="IPR058031">
    <property type="entry name" value="AAA_lid_NorR"/>
</dbReference>
<dbReference type="RefSeq" id="WP_155314697.1">
    <property type="nucleotide sequence ID" value="NZ_AP021874.1"/>
</dbReference>
<comment type="subcellular location">
    <subcellularLocation>
        <location evidence="1">Cytoplasm</location>
    </subcellularLocation>
</comment>
<keyword evidence="10" id="KW-0804">Transcription</keyword>
<dbReference type="InterPro" id="IPR009057">
    <property type="entry name" value="Homeodomain-like_sf"/>
</dbReference>
<dbReference type="EMBL" id="AP021874">
    <property type="protein sequence ID" value="BBO66298.1"/>
    <property type="molecule type" value="Genomic_DNA"/>
</dbReference>
<organism evidence="14 15">
    <name type="scientific">Desulfosarcina alkanivorans</name>
    <dbReference type="NCBI Taxonomy" id="571177"/>
    <lineage>
        <taxon>Bacteria</taxon>
        <taxon>Pseudomonadati</taxon>
        <taxon>Thermodesulfobacteriota</taxon>
        <taxon>Desulfobacteria</taxon>
        <taxon>Desulfobacterales</taxon>
        <taxon>Desulfosarcinaceae</taxon>
        <taxon>Desulfosarcina</taxon>
    </lineage>
</organism>
<dbReference type="PROSITE" id="PS00676">
    <property type="entry name" value="SIGMA54_INTERACT_2"/>
    <property type="match status" value="1"/>
</dbReference>
<evidence type="ECO:0000259" key="13">
    <source>
        <dbReference type="PROSITE" id="PS50110"/>
    </source>
</evidence>
<dbReference type="Pfam" id="PF02954">
    <property type="entry name" value="HTH_8"/>
    <property type="match status" value="1"/>
</dbReference>
<evidence type="ECO:0000256" key="5">
    <source>
        <dbReference type="ARBA" id="ARBA00022840"/>
    </source>
</evidence>
<evidence type="ECO:0000256" key="8">
    <source>
        <dbReference type="ARBA" id="ARBA00023125"/>
    </source>
</evidence>
<keyword evidence="3 11" id="KW-0597">Phosphoprotein</keyword>
<keyword evidence="5" id="KW-0067">ATP-binding</keyword>
<evidence type="ECO:0000256" key="1">
    <source>
        <dbReference type="ARBA" id="ARBA00004496"/>
    </source>
</evidence>
<evidence type="ECO:0000259" key="12">
    <source>
        <dbReference type="PROSITE" id="PS50045"/>
    </source>
</evidence>
<keyword evidence="2" id="KW-0963">Cytoplasm</keyword>
<dbReference type="SUPFAM" id="SSF52172">
    <property type="entry name" value="CheY-like"/>
    <property type="match status" value="1"/>
</dbReference>
<proteinExistence type="predicted"/>
<dbReference type="InterPro" id="IPR001789">
    <property type="entry name" value="Sig_transdc_resp-reg_receiver"/>
</dbReference>
<keyword evidence="9" id="KW-0010">Activator</keyword>